<dbReference type="Gene3D" id="3.40.50.1820">
    <property type="entry name" value="alpha/beta hydrolase"/>
    <property type="match status" value="2"/>
</dbReference>
<dbReference type="SUPFAM" id="SSF53474">
    <property type="entry name" value="alpha/beta-Hydrolases"/>
    <property type="match status" value="1"/>
</dbReference>
<dbReference type="AlphaFoldDB" id="A0AAV8XJI8"/>
<reference evidence="3" key="1">
    <citation type="journal article" date="2023" name="Insect Mol. Biol.">
        <title>Genome sequencing provides insights into the evolution of gene families encoding plant cell wall-degrading enzymes in longhorned beetles.</title>
        <authorList>
            <person name="Shin N.R."/>
            <person name="Okamura Y."/>
            <person name="Kirsch R."/>
            <person name="Pauchet Y."/>
        </authorList>
    </citation>
    <scope>NUCLEOTIDE SEQUENCE</scope>
    <source>
        <strain evidence="3">RBIC_L_NR</strain>
    </source>
</reference>
<evidence type="ECO:0000313" key="3">
    <source>
        <dbReference type="EMBL" id="KAJ8938573.1"/>
    </source>
</evidence>
<accession>A0AAV8XJI8</accession>
<dbReference type="EMBL" id="JANEYF010003175">
    <property type="protein sequence ID" value="KAJ8938573.1"/>
    <property type="molecule type" value="Genomic_DNA"/>
</dbReference>
<organism evidence="3 4">
    <name type="scientific">Rhamnusium bicolor</name>
    <dbReference type="NCBI Taxonomy" id="1586634"/>
    <lineage>
        <taxon>Eukaryota</taxon>
        <taxon>Metazoa</taxon>
        <taxon>Ecdysozoa</taxon>
        <taxon>Arthropoda</taxon>
        <taxon>Hexapoda</taxon>
        <taxon>Insecta</taxon>
        <taxon>Pterygota</taxon>
        <taxon>Neoptera</taxon>
        <taxon>Endopterygota</taxon>
        <taxon>Coleoptera</taxon>
        <taxon>Polyphaga</taxon>
        <taxon>Cucujiformia</taxon>
        <taxon>Chrysomeloidea</taxon>
        <taxon>Cerambycidae</taxon>
        <taxon>Lepturinae</taxon>
        <taxon>Rhagiini</taxon>
        <taxon>Rhamnusium</taxon>
    </lineage>
</organism>
<evidence type="ECO:0008006" key="5">
    <source>
        <dbReference type="Google" id="ProtNLM"/>
    </source>
</evidence>
<dbReference type="Proteomes" id="UP001162156">
    <property type="component" value="Unassembled WGS sequence"/>
</dbReference>
<sequence length="206" mass="23871">MMSKLGFDTFYVQGGDFGAVILQHMAILYPDTVLGFHSNMCTVYTPKSFLRALLSTVFPSWYVKPEHYDRVFPLKEKFFEKLRESGYLHIQATKPDTIATTSFRLYAETFNRAHYSLGITRHPVQVPSACARFSNDFYAADGFLDELYPNLVQLTDYEGGHFAAFQTPDVLANDLFDALEKFEKFNIKNRPDIVKKSEERHFYRDE</sequence>
<protein>
    <recommendedName>
        <fullName evidence="5">Epoxide hydrolase</fullName>
    </recommendedName>
</protein>
<dbReference type="GO" id="GO:0097176">
    <property type="term" value="P:epoxide metabolic process"/>
    <property type="evidence" value="ECO:0007669"/>
    <property type="project" value="TreeGrafter"/>
</dbReference>
<keyword evidence="2" id="KW-0378">Hydrolase</keyword>
<comment type="similarity">
    <text evidence="1">Belongs to the peptidase S33 family.</text>
</comment>
<dbReference type="InterPro" id="IPR029058">
    <property type="entry name" value="AB_hydrolase_fold"/>
</dbReference>
<gene>
    <name evidence="3" type="ORF">NQ314_011432</name>
</gene>
<evidence type="ECO:0000256" key="1">
    <source>
        <dbReference type="ARBA" id="ARBA00010088"/>
    </source>
</evidence>
<keyword evidence="4" id="KW-1185">Reference proteome</keyword>
<evidence type="ECO:0000313" key="4">
    <source>
        <dbReference type="Proteomes" id="UP001162156"/>
    </source>
</evidence>
<name>A0AAV8XJI8_9CUCU</name>
<dbReference type="GO" id="GO:0004301">
    <property type="term" value="F:epoxide hydrolase activity"/>
    <property type="evidence" value="ECO:0007669"/>
    <property type="project" value="TreeGrafter"/>
</dbReference>
<dbReference type="PANTHER" id="PTHR21661">
    <property type="entry name" value="EPOXIDE HYDROLASE 1-RELATED"/>
    <property type="match status" value="1"/>
</dbReference>
<comment type="caution">
    <text evidence="3">The sequence shown here is derived from an EMBL/GenBank/DDBJ whole genome shotgun (WGS) entry which is preliminary data.</text>
</comment>
<evidence type="ECO:0000256" key="2">
    <source>
        <dbReference type="ARBA" id="ARBA00022801"/>
    </source>
</evidence>
<dbReference type="PANTHER" id="PTHR21661:SF35">
    <property type="entry name" value="EPOXIDE HYDROLASE"/>
    <property type="match status" value="1"/>
</dbReference>
<proteinExistence type="inferred from homology"/>